<evidence type="ECO:0000313" key="2">
    <source>
        <dbReference type="EMBL" id="KAF0474101.1"/>
    </source>
</evidence>
<dbReference type="OrthoDB" id="2339810at2759"/>
<dbReference type="AlphaFoldDB" id="A0A8H3XK75"/>
<proteinExistence type="predicted"/>
<evidence type="ECO:0000313" key="3">
    <source>
        <dbReference type="Proteomes" id="UP000439903"/>
    </source>
</evidence>
<name>A0A8H3XK75_GIGMA</name>
<keyword evidence="3" id="KW-1185">Reference proteome</keyword>
<dbReference type="Proteomes" id="UP000439903">
    <property type="component" value="Unassembled WGS sequence"/>
</dbReference>
<accession>A0A8H3XK75</accession>
<feature type="region of interest" description="Disordered" evidence="1">
    <location>
        <begin position="227"/>
        <end position="248"/>
    </location>
</feature>
<evidence type="ECO:0000256" key="1">
    <source>
        <dbReference type="SAM" id="MobiDB-lite"/>
    </source>
</evidence>
<gene>
    <name evidence="2" type="ORF">F8M41_024792</name>
</gene>
<dbReference type="EMBL" id="WTPW01000860">
    <property type="protein sequence ID" value="KAF0474101.1"/>
    <property type="molecule type" value="Genomic_DNA"/>
</dbReference>
<organism evidence="2 3">
    <name type="scientific">Gigaspora margarita</name>
    <dbReference type="NCBI Taxonomy" id="4874"/>
    <lineage>
        <taxon>Eukaryota</taxon>
        <taxon>Fungi</taxon>
        <taxon>Fungi incertae sedis</taxon>
        <taxon>Mucoromycota</taxon>
        <taxon>Glomeromycotina</taxon>
        <taxon>Glomeromycetes</taxon>
        <taxon>Diversisporales</taxon>
        <taxon>Gigasporaceae</taxon>
        <taxon>Gigaspora</taxon>
    </lineage>
</organism>
<comment type="caution">
    <text evidence="2">The sequence shown here is derived from an EMBL/GenBank/DDBJ whole genome shotgun (WGS) entry which is preliminary data.</text>
</comment>
<sequence>MPAKLLAICYIHSCTERIAREYILKEVTGIVRLQDDDSTKVIYLNVKAFLTVNEPTNDLIELFETGDVVYLKGKFIGNNNYYLVSAISIKMLNFDFNTMPALGINLVIVGVTTQTVKEIEGNLILEFHVEERIGDKEASNFTVEAKHNSNNKFLSNKTTSINQNARLMTVVLVGTIYYKFDNDMTSGKHIIMLEDLSIITSNREFLNMQTLTIPWLSQMTIPRYSQRTNRQPRGATPRPSKNKNASLSNMNATSVQQILLAALGKNPIPNMTNEQPA</sequence>
<reference evidence="2 3" key="1">
    <citation type="journal article" date="2019" name="Environ. Microbiol.">
        <title>At the nexus of three kingdoms: the genome of the mycorrhizal fungus Gigaspora margarita provides insights into plant, endobacterial and fungal interactions.</title>
        <authorList>
            <person name="Venice F."/>
            <person name="Ghignone S."/>
            <person name="Salvioli di Fossalunga A."/>
            <person name="Amselem J."/>
            <person name="Novero M."/>
            <person name="Xianan X."/>
            <person name="Sedzielewska Toro K."/>
            <person name="Morin E."/>
            <person name="Lipzen A."/>
            <person name="Grigoriev I.V."/>
            <person name="Henrissat B."/>
            <person name="Martin F.M."/>
            <person name="Bonfante P."/>
        </authorList>
    </citation>
    <scope>NUCLEOTIDE SEQUENCE [LARGE SCALE GENOMIC DNA]</scope>
    <source>
        <strain evidence="2 3">BEG34</strain>
    </source>
</reference>
<protein>
    <submittedName>
        <fullName evidence="2">Uncharacterized protein</fullName>
    </submittedName>
</protein>